<keyword evidence="1 9" id="KW-0540">Nuclease</keyword>
<dbReference type="InterPro" id="IPR011604">
    <property type="entry name" value="PDDEXK-like_dom_sf"/>
</dbReference>
<evidence type="ECO:0000256" key="6">
    <source>
        <dbReference type="ARBA" id="ARBA00023014"/>
    </source>
</evidence>
<comment type="function">
    <text evidence="9">CRISPR (clustered regularly interspaced short palindromic repeat) is an adaptive immune system that provides protection against mobile genetic elements (viruses, transposable elements and conjugative plasmids). CRISPR clusters contain sequences complementary to antecedent mobile elements and target invading nucleic acids. CRISPR clusters are transcribed and processed into CRISPR RNA (crRNA).</text>
</comment>
<dbReference type="PANTHER" id="PTHR37168">
    <property type="entry name" value="CRISPR-ASSOCIATED EXONUCLEASE CAS4"/>
    <property type="match status" value="1"/>
</dbReference>
<keyword evidence="7 9" id="KW-0051">Antiviral defense</keyword>
<keyword evidence="8 9" id="KW-0464">Manganese</keyword>
<keyword evidence="5 9" id="KW-0408">Iron</keyword>
<dbReference type="Pfam" id="PF01930">
    <property type="entry name" value="Cas_Cas4"/>
    <property type="match status" value="1"/>
</dbReference>
<dbReference type="GO" id="GO:0051607">
    <property type="term" value="P:defense response to virus"/>
    <property type="evidence" value="ECO:0007669"/>
    <property type="project" value="UniProtKB-KW"/>
</dbReference>
<evidence type="ECO:0000256" key="8">
    <source>
        <dbReference type="ARBA" id="ARBA00023211"/>
    </source>
</evidence>
<sequence length="169" mass="19809">MNIIATHINYYFVCKRKLWLFANGINMEHTSDTVGEGKLIHETSYPDRSERYEEVSVGGSKIDFFDARGKVIHEIKKSDSMEDAHIWQVKYYIWLLEREGVDGVTGIIEYPTMRHREHVMLSDNDRQQLENIVTEIETIISNDACPPKINRKLCSKCSYYEFCYATEEE</sequence>
<protein>
    <recommendedName>
        <fullName evidence="9">CRISPR-associated exonuclease Cas4</fullName>
        <ecNumber evidence="9">3.1.12.1</ecNumber>
    </recommendedName>
</protein>
<evidence type="ECO:0000256" key="9">
    <source>
        <dbReference type="RuleBase" id="RU365022"/>
    </source>
</evidence>
<dbReference type="NCBIfam" id="TIGR00372">
    <property type="entry name" value="cas4"/>
    <property type="match status" value="1"/>
</dbReference>
<evidence type="ECO:0000256" key="1">
    <source>
        <dbReference type="ARBA" id="ARBA00022722"/>
    </source>
</evidence>
<comment type="caution">
    <text evidence="11">The sequence shown here is derived from an EMBL/GenBank/DDBJ whole genome shotgun (WGS) entry which is preliminary data.</text>
</comment>
<dbReference type="Proteomes" id="UP000294830">
    <property type="component" value="Unassembled WGS sequence"/>
</dbReference>
<keyword evidence="2 9" id="KW-0479">Metal-binding</keyword>
<evidence type="ECO:0000256" key="2">
    <source>
        <dbReference type="ARBA" id="ARBA00022723"/>
    </source>
</evidence>
<dbReference type="InterPro" id="IPR022765">
    <property type="entry name" value="Dna2/Cas4_DUF83"/>
</dbReference>
<evidence type="ECO:0000256" key="7">
    <source>
        <dbReference type="ARBA" id="ARBA00023118"/>
    </source>
</evidence>
<dbReference type="GO" id="GO:0046872">
    <property type="term" value="F:metal ion binding"/>
    <property type="evidence" value="ECO:0007669"/>
    <property type="project" value="UniProtKB-KW"/>
</dbReference>
<comment type="cofactor">
    <cofactor evidence="9">
        <name>iron-sulfur cluster</name>
        <dbReference type="ChEBI" id="CHEBI:30408"/>
    </cofactor>
</comment>
<organism evidence="11 12">
    <name type="scientific">Acetobacteroides hydrogenigenes</name>
    <dbReference type="NCBI Taxonomy" id="979970"/>
    <lineage>
        <taxon>Bacteria</taxon>
        <taxon>Pseudomonadati</taxon>
        <taxon>Bacteroidota</taxon>
        <taxon>Bacteroidia</taxon>
        <taxon>Bacteroidales</taxon>
        <taxon>Rikenellaceae</taxon>
        <taxon>Acetobacteroides</taxon>
    </lineage>
</organism>
<evidence type="ECO:0000256" key="3">
    <source>
        <dbReference type="ARBA" id="ARBA00022801"/>
    </source>
</evidence>
<keyword evidence="4 9" id="KW-0269">Exonuclease</keyword>
<dbReference type="Gene3D" id="3.90.320.10">
    <property type="match status" value="1"/>
</dbReference>
<keyword evidence="6 9" id="KW-0411">Iron-sulfur</keyword>
<dbReference type="GO" id="GO:0004527">
    <property type="term" value="F:exonuclease activity"/>
    <property type="evidence" value="ECO:0007669"/>
    <property type="project" value="UniProtKB-KW"/>
</dbReference>
<name>A0A4V2RN83_9BACT</name>
<evidence type="ECO:0000259" key="10">
    <source>
        <dbReference type="Pfam" id="PF01930"/>
    </source>
</evidence>
<proteinExistence type="inferred from homology"/>
<dbReference type="PANTHER" id="PTHR37168:SF1">
    <property type="entry name" value="CRISPR-ASSOCIATED EXONUCLEASE CAS4"/>
    <property type="match status" value="1"/>
</dbReference>
<reference evidence="11 12" key="1">
    <citation type="submission" date="2019-03" db="EMBL/GenBank/DDBJ databases">
        <title>Genomic Encyclopedia of Archaeal and Bacterial Type Strains, Phase II (KMG-II): from individual species to whole genera.</title>
        <authorList>
            <person name="Goeker M."/>
        </authorList>
    </citation>
    <scope>NUCLEOTIDE SEQUENCE [LARGE SCALE GENOMIC DNA]</scope>
    <source>
        <strain evidence="11 12">RL-C</strain>
    </source>
</reference>
<evidence type="ECO:0000313" key="12">
    <source>
        <dbReference type="Proteomes" id="UP000294830"/>
    </source>
</evidence>
<gene>
    <name evidence="11" type="ORF">CLV25_11826</name>
</gene>
<evidence type="ECO:0000256" key="5">
    <source>
        <dbReference type="ARBA" id="ARBA00023004"/>
    </source>
</evidence>
<dbReference type="AlphaFoldDB" id="A0A4V2RN83"/>
<accession>A0A4V2RN83</accession>
<dbReference type="RefSeq" id="WP_131840363.1">
    <property type="nucleotide sequence ID" value="NZ_SLWB01000018.1"/>
</dbReference>
<dbReference type="EC" id="3.1.12.1" evidence="9"/>
<dbReference type="InterPro" id="IPR013343">
    <property type="entry name" value="CRISPR-assoc_prot_Cas4"/>
</dbReference>
<keyword evidence="3 9" id="KW-0378">Hydrolase</keyword>
<comment type="similarity">
    <text evidence="9">Belongs to the CRISPR-associated exonuclease Cas4 family.</text>
</comment>
<dbReference type="EMBL" id="SLWB01000018">
    <property type="protein sequence ID" value="TCN62700.1"/>
    <property type="molecule type" value="Genomic_DNA"/>
</dbReference>
<comment type="cofactor">
    <cofactor evidence="9">
        <name>Mg(2+)</name>
        <dbReference type="ChEBI" id="CHEBI:18420"/>
    </cofactor>
    <cofactor evidence="9">
        <name>Mn(2+)</name>
        <dbReference type="ChEBI" id="CHEBI:29035"/>
    </cofactor>
    <text evidence="9">Mg(2+) or Mn(2+) required for ssDNA cleavage activity.</text>
</comment>
<feature type="domain" description="DUF83" evidence="10">
    <location>
        <begin position="6"/>
        <end position="164"/>
    </location>
</feature>
<evidence type="ECO:0000256" key="4">
    <source>
        <dbReference type="ARBA" id="ARBA00022839"/>
    </source>
</evidence>
<dbReference type="GO" id="GO:0051536">
    <property type="term" value="F:iron-sulfur cluster binding"/>
    <property type="evidence" value="ECO:0007669"/>
    <property type="project" value="UniProtKB-KW"/>
</dbReference>
<evidence type="ECO:0000313" key="11">
    <source>
        <dbReference type="EMBL" id="TCN62700.1"/>
    </source>
</evidence>
<dbReference type="OrthoDB" id="9794720at2"/>
<keyword evidence="12" id="KW-1185">Reference proteome</keyword>